<dbReference type="AlphaFoldDB" id="A0A1M5JDI3"/>
<feature type="domain" description="AB hydrolase-1" evidence="1">
    <location>
        <begin position="44"/>
        <end position="150"/>
    </location>
</feature>
<dbReference type="STRING" id="1194090.SAMN05443144_12658"/>
<proteinExistence type="predicted"/>
<dbReference type="Gene3D" id="3.40.50.1820">
    <property type="entry name" value="alpha/beta hydrolase"/>
    <property type="match status" value="1"/>
</dbReference>
<dbReference type="SUPFAM" id="SSF53474">
    <property type="entry name" value="alpha/beta-Hydrolases"/>
    <property type="match status" value="1"/>
</dbReference>
<keyword evidence="3" id="KW-1185">Reference proteome</keyword>
<sequence>MVSAAFMGLMGIGAYEYIKVLWAPDYDPEHTELNYTIVASGSNNILMLHGLAGTGNYWKRGLVNAGSRHTLYLVDLLGFGDSPKTKSEYSLEEHLSAIERIVLKEGLNDGDTLVAGHSMGALLALALVSNHPEWYRGLTLISLPVFSGRQDIRTLYAESGTLFEKLSVSRYGKYLCMMHPVYYTEWFRPENIPPDVFYDSKKHTWLSYDSSLEHIVLNRDITERAKTTINNKKILLAHGDRDLTAPCRRAQTFAEHFGESRFLIIT</sequence>
<protein>
    <submittedName>
        <fullName evidence="2">Pimeloyl-ACP methyl ester carboxylesterase</fullName>
    </submittedName>
</protein>
<name>A0A1M5JDI3_9BACT</name>
<dbReference type="PANTHER" id="PTHR43689:SF8">
    <property type="entry name" value="ALPHA_BETA-HYDROLASES SUPERFAMILY PROTEIN"/>
    <property type="match status" value="1"/>
</dbReference>
<organism evidence="2 3">
    <name type="scientific">Fodinibius roseus</name>
    <dbReference type="NCBI Taxonomy" id="1194090"/>
    <lineage>
        <taxon>Bacteria</taxon>
        <taxon>Pseudomonadati</taxon>
        <taxon>Balneolota</taxon>
        <taxon>Balneolia</taxon>
        <taxon>Balneolales</taxon>
        <taxon>Balneolaceae</taxon>
        <taxon>Fodinibius</taxon>
    </lineage>
</organism>
<dbReference type="PANTHER" id="PTHR43689">
    <property type="entry name" value="HYDROLASE"/>
    <property type="match status" value="1"/>
</dbReference>
<dbReference type="InterPro" id="IPR000073">
    <property type="entry name" value="AB_hydrolase_1"/>
</dbReference>
<dbReference type="EMBL" id="FQUS01000026">
    <property type="protein sequence ID" value="SHG38588.1"/>
    <property type="molecule type" value="Genomic_DNA"/>
</dbReference>
<dbReference type="PRINTS" id="PR00111">
    <property type="entry name" value="ABHYDROLASE"/>
</dbReference>
<dbReference type="Proteomes" id="UP000184041">
    <property type="component" value="Unassembled WGS sequence"/>
</dbReference>
<accession>A0A1M5JDI3</accession>
<evidence type="ECO:0000313" key="3">
    <source>
        <dbReference type="Proteomes" id="UP000184041"/>
    </source>
</evidence>
<dbReference type="InterPro" id="IPR029058">
    <property type="entry name" value="AB_hydrolase_fold"/>
</dbReference>
<dbReference type="Pfam" id="PF00561">
    <property type="entry name" value="Abhydrolase_1"/>
    <property type="match status" value="1"/>
</dbReference>
<reference evidence="2 3" key="1">
    <citation type="submission" date="2016-11" db="EMBL/GenBank/DDBJ databases">
        <authorList>
            <person name="Jaros S."/>
            <person name="Januszkiewicz K."/>
            <person name="Wedrychowicz H."/>
        </authorList>
    </citation>
    <scope>NUCLEOTIDE SEQUENCE [LARGE SCALE GENOMIC DNA]</scope>
    <source>
        <strain evidence="2 3">DSM 21986</strain>
    </source>
</reference>
<evidence type="ECO:0000313" key="2">
    <source>
        <dbReference type="EMBL" id="SHG38588.1"/>
    </source>
</evidence>
<gene>
    <name evidence="2" type="ORF">SAMN05443144_12658</name>
</gene>
<evidence type="ECO:0000259" key="1">
    <source>
        <dbReference type="Pfam" id="PF00561"/>
    </source>
</evidence>
<dbReference type="RefSeq" id="WP_170864464.1">
    <property type="nucleotide sequence ID" value="NZ_FQUS01000026.1"/>
</dbReference>